<comment type="caution">
    <text evidence="3">The sequence shown here is derived from an EMBL/GenBank/DDBJ whole genome shotgun (WGS) entry which is preliminary data.</text>
</comment>
<dbReference type="EMBL" id="JAGSMN010000102">
    <property type="protein sequence ID" value="MBR7672449.1"/>
    <property type="molecule type" value="Genomic_DNA"/>
</dbReference>
<evidence type="ECO:0000313" key="4">
    <source>
        <dbReference type="Proteomes" id="UP000675554"/>
    </source>
</evidence>
<gene>
    <name evidence="3" type="ORF">KDA82_05255</name>
</gene>
<comment type="similarity">
    <text evidence="1">Belongs to the short-chain dehydrogenases/reductases (SDR) family.</text>
</comment>
<dbReference type="FunFam" id="3.40.50.720:FF:000084">
    <property type="entry name" value="Short-chain dehydrogenase reductase"/>
    <property type="match status" value="1"/>
</dbReference>
<dbReference type="GO" id="GO:0016491">
    <property type="term" value="F:oxidoreductase activity"/>
    <property type="evidence" value="ECO:0007669"/>
    <property type="project" value="UniProtKB-KW"/>
</dbReference>
<evidence type="ECO:0000313" key="3">
    <source>
        <dbReference type="EMBL" id="MBR7672449.1"/>
    </source>
</evidence>
<dbReference type="AlphaFoldDB" id="A0A8T4IKG8"/>
<evidence type="ECO:0000256" key="2">
    <source>
        <dbReference type="ARBA" id="ARBA00023002"/>
    </source>
</evidence>
<keyword evidence="4" id="KW-1185">Reference proteome</keyword>
<reference evidence="3" key="1">
    <citation type="submission" date="2021-04" db="EMBL/GenBank/DDBJ databases">
        <title>Sequencing of actinobacteria type strains.</title>
        <authorList>
            <person name="Nguyen G.-S."/>
            <person name="Wentzel A."/>
        </authorList>
    </citation>
    <scope>NUCLEOTIDE SEQUENCE</scope>
    <source>
        <strain evidence="3">DSM 42095</strain>
    </source>
</reference>
<dbReference type="InterPro" id="IPR002347">
    <property type="entry name" value="SDR_fam"/>
</dbReference>
<dbReference type="Pfam" id="PF13561">
    <property type="entry name" value="adh_short_C2"/>
    <property type="match status" value="1"/>
</dbReference>
<sequence length="272" mass="27861">MIDAELTGRTVLVTGADGGIGAAVATGFAAQGARIALHCLTGEKPLPDGVTREHSAGDRERAERLARWLTEHGGAEAAHVVTGDLSLPGAATGLFDAAEAALGPVSVVVNNAAHCESPDDTLSLTHDGLHRTYAVNVFAPALLTAELARRRRELSAADASARDAAVVGISTDAARAFPGQVGYGTSKAALEAFTRAAAIELGPLGIRVNAVAPGPVQTGWMPESLVREVTPAIPLRRVGEPRDIADAVVFLASAQARWITGQVLQAAGGHAL</sequence>
<dbReference type="PROSITE" id="PS00061">
    <property type="entry name" value="ADH_SHORT"/>
    <property type="match status" value="1"/>
</dbReference>
<organism evidence="3 4">
    <name type="scientific">Streptomyces daliensis</name>
    <dbReference type="NCBI Taxonomy" id="299421"/>
    <lineage>
        <taxon>Bacteria</taxon>
        <taxon>Bacillati</taxon>
        <taxon>Actinomycetota</taxon>
        <taxon>Actinomycetes</taxon>
        <taxon>Kitasatosporales</taxon>
        <taxon>Streptomycetaceae</taxon>
        <taxon>Streptomyces</taxon>
    </lineage>
</organism>
<dbReference type="PRINTS" id="PR00080">
    <property type="entry name" value="SDRFAMILY"/>
</dbReference>
<dbReference type="InterPro" id="IPR036291">
    <property type="entry name" value="NAD(P)-bd_dom_sf"/>
</dbReference>
<name>A0A8T4IKG8_9ACTN</name>
<proteinExistence type="inferred from homology"/>
<dbReference type="Proteomes" id="UP000675554">
    <property type="component" value="Unassembled WGS sequence"/>
</dbReference>
<protein>
    <submittedName>
        <fullName evidence="3">SDR family oxidoreductase</fullName>
    </submittedName>
</protein>
<dbReference type="InterPro" id="IPR020904">
    <property type="entry name" value="Sc_DH/Rdtase_CS"/>
</dbReference>
<dbReference type="Gene3D" id="3.40.50.720">
    <property type="entry name" value="NAD(P)-binding Rossmann-like Domain"/>
    <property type="match status" value="1"/>
</dbReference>
<keyword evidence="2" id="KW-0560">Oxidoreductase</keyword>
<dbReference type="PANTHER" id="PTHR43639:SF1">
    <property type="entry name" value="SHORT-CHAIN DEHYDROGENASE_REDUCTASE FAMILY PROTEIN"/>
    <property type="match status" value="1"/>
</dbReference>
<evidence type="ECO:0000256" key="1">
    <source>
        <dbReference type="ARBA" id="ARBA00006484"/>
    </source>
</evidence>
<dbReference type="SUPFAM" id="SSF51735">
    <property type="entry name" value="NAD(P)-binding Rossmann-fold domains"/>
    <property type="match status" value="1"/>
</dbReference>
<dbReference type="CDD" id="cd05233">
    <property type="entry name" value="SDR_c"/>
    <property type="match status" value="1"/>
</dbReference>
<accession>A0A8T4IKG8</accession>
<dbReference type="PRINTS" id="PR00081">
    <property type="entry name" value="GDHRDH"/>
</dbReference>
<dbReference type="PANTHER" id="PTHR43639">
    <property type="entry name" value="OXIDOREDUCTASE, SHORT-CHAIN DEHYDROGENASE/REDUCTASE FAMILY (AFU_ORTHOLOGUE AFUA_5G02870)"/>
    <property type="match status" value="1"/>
</dbReference>